<dbReference type="GO" id="GO:0032580">
    <property type="term" value="C:Golgi cisterna membrane"/>
    <property type="evidence" value="ECO:0007669"/>
    <property type="project" value="UniProtKB-SubCell"/>
</dbReference>
<evidence type="ECO:0000313" key="11">
    <source>
        <dbReference type="Proteomes" id="UP000694427"/>
    </source>
</evidence>
<keyword evidence="11" id="KW-1185">Reference proteome</keyword>
<evidence type="ECO:0000256" key="1">
    <source>
        <dbReference type="ARBA" id="ARBA00004447"/>
    </source>
</evidence>
<dbReference type="Gene3D" id="3.90.550.10">
    <property type="entry name" value="Spore Coat Polysaccharide Biosynthesis Protein SpsA, Chain A"/>
    <property type="match status" value="1"/>
</dbReference>
<evidence type="ECO:0000256" key="2">
    <source>
        <dbReference type="ARBA" id="ARBA00009239"/>
    </source>
</evidence>
<reference evidence="10" key="1">
    <citation type="submission" date="2025-08" db="UniProtKB">
        <authorList>
            <consortium name="Ensembl"/>
        </authorList>
    </citation>
    <scope>IDENTIFICATION</scope>
</reference>
<evidence type="ECO:0000256" key="6">
    <source>
        <dbReference type="ARBA" id="ARBA00022989"/>
    </source>
</evidence>
<evidence type="ECO:0000256" key="8">
    <source>
        <dbReference type="ARBA" id="ARBA00023136"/>
    </source>
</evidence>
<keyword evidence="3 9" id="KW-0808">Transferase</keyword>
<keyword evidence="6" id="KW-1133">Transmembrane helix</keyword>
<dbReference type="PANTHER" id="PTHR12369:SF40">
    <property type="entry name" value="CHONDROITIN SULFATE SYNTHASE 3"/>
    <property type="match status" value="1"/>
</dbReference>
<evidence type="ECO:0000256" key="7">
    <source>
        <dbReference type="ARBA" id="ARBA00023034"/>
    </source>
</evidence>
<reference evidence="10" key="2">
    <citation type="submission" date="2025-09" db="UniProtKB">
        <authorList>
            <consortium name="Ensembl"/>
        </authorList>
    </citation>
    <scope>IDENTIFICATION</scope>
</reference>
<organism evidence="10 11">
    <name type="scientific">Cyprinus carpio</name>
    <name type="common">Common carp</name>
    <dbReference type="NCBI Taxonomy" id="7962"/>
    <lineage>
        <taxon>Eukaryota</taxon>
        <taxon>Metazoa</taxon>
        <taxon>Chordata</taxon>
        <taxon>Craniata</taxon>
        <taxon>Vertebrata</taxon>
        <taxon>Euteleostomi</taxon>
        <taxon>Actinopterygii</taxon>
        <taxon>Neopterygii</taxon>
        <taxon>Teleostei</taxon>
        <taxon>Ostariophysi</taxon>
        <taxon>Cypriniformes</taxon>
        <taxon>Cyprinidae</taxon>
        <taxon>Cyprininae</taxon>
        <taxon>Cyprinus</taxon>
    </lineage>
</organism>
<evidence type="ECO:0000313" key="10">
    <source>
        <dbReference type="Ensembl" id="ENSCCRP00010084349.1"/>
    </source>
</evidence>
<comment type="subcellular location">
    <subcellularLocation>
        <location evidence="1 9">Golgi apparatus</location>
        <location evidence="1 9">Golgi stack membrane</location>
        <topology evidence="1 9">Single-pass type II membrane protein</topology>
    </subcellularLocation>
</comment>
<comment type="similarity">
    <text evidence="2 9">Belongs to the chondroitin N-acetylgalactosaminyltransferase family.</text>
</comment>
<accession>A0A8C1N0X9</accession>
<evidence type="ECO:0000256" key="9">
    <source>
        <dbReference type="RuleBase" id="RU364016"/>
    </source>
</evidence>
<dbReference type="InterPro" id="IPR008428">
    <property type="entry name" value="Chond_GalNAc"/>
</dbReference>
<dbReference type="PANTHER" id="PTHR12369">
    <property type="entry name" value="CHONDROITIN SYNTHASE"/>
    <property type="match status" value="1"/>
</dbReference>
<dbReference type="InterPro" id="IPR029044">
    <property type="entry name" value="Nucleotide-diphossugar_trans"/>
</dbReference>
<protein>
    <recommendedName>
        <fullName evidence="9">Hexosyltransferase</fullName>
        <ecNumber evidence="9">2.4.1.-</ecNumber>
    </recommendedName>
</protein>
<keyword evidence="4" id="KW-0812">Transmembrane</keyword>
<dbReference type="GO" id="GO:0047238">
    <property type="term" value="F:glucuronosyl-N-acetylgalactosaminyl-proteoglycan 4-beta-N-acetylgalactosaminyltransferase activity"/>
    <property type="evidence" value="ECO:0007669"/>
    <property type="project" value="TreeGrafter"/>
</dbReference>
<proteinExistence type="inferred from homology"/>
<dbReference type="EC" id="2.4.1.-" evidence="9"/>
<dbReference type="Pfam" id="PF05679">
    <property type="entry name" value="CHGN"/>
    <property type="match status" value="2"/>
</dbReference>
<evidence type="ECO:0000256" key="4">
    <source>
        <dbReference type="ARBA" id="ARBA00022692"/>
    </source>
</evidence>
<dbReference type="SUPFAM" id="SSF53448">
    <property type="entry name" value="Nucleotide-diphospho-sugar transferases"/>
    <property type="match status" value="1"/>
</dbReference>
<keyword evidence="5 9" id="KW-0735">Signal-anchor</keyword>
<name>A0A8C1N0X9_CYPCA</name>
<evidence type="ECO:0000256" key="3">
    <source>
        <dbReference type="ARBA" id="ARBA00022679"/>
    </source>
</evidence>
<dbReference type="Ensembl" id="ENSCCRT00010093562.1">
    <property type="protein sequence ID" value="ENSCCRP00010084349.1"/>
    <property type="gene ID" value="ENSCCRG00010036841.1"/>
</dbReference>
<dbReference type="InterPro" id="IPR051227">
    <property type="entry name" value="CS_glycosyltransferase"/>
</dbReference>
<evidence type="ECO:0000256" key="5">
    <source>
        <dbReference type="ARBA" id="ARBA00022968"/>
    </source>
</evidence>
<keyword evidence="8" id="KW-0472">Membrane</keyword>
<keyword evidence="7 9" id="KW-0333">Golgi apparatus</keyword>
<dbReference type="AlphaFoldDB" id="A0A8C1N0X9"/>
<sequence>MSLLLKFRKISQLRYRTILLHREGVTMSRLSNAAVQWEDQLMGAPPSYTRYRPTERGGVIEWDFLTSRHLYSTSERQMPRQGLGNLVHSALEDTVLQVMEMINENSKTRGRIIDFKEIQYGYRRVDPLHGAEYILDLLLLYKKHKGRKVTVSLKIFSSFQISEYTKEAQEQTDLSIIPMTGGFSRGLALEMGSSQLANNSLLFFCDVDLVFNADALQRCRENTIEGGQVYFPIVFSQYDPKIVYAGGPPEDSAFVFTKKSGFWRHYGFGITCIFKSDFLKAGGFDTSIQGWGLEDVDLFTKVINSGLKVFRSQEAVTLERMQ</sequence>
<dbReference type="Proteomes" id="UP000694427">
    <property type="component" value="Unplaced"/>
</dbReference>